<dbReference type="GeneID" id="64946246"/>
<gene>
    <name evidence="1" type="primary">64</name>
    <name evidence="1" type="ORF">PBI_STASIA_64</name>
</gene>
<dbReference type="KEGG" id="vg:64946246"/>
<dbReference type="EMBL" id="KX641260">
    <property type="protein sequence ID" value="AOT24720.1"/>
    <property type="molecule type" value="Genomic_DNA"/>
</dbReference>
<dbReference type="Proteomes" id="UP000221167">
    <property type="component" value="Segment"/>
</dbReference>
<reference evidence="1 2" key="1">
    <citation type="submission" date="2016-07" db="EMBL/GenBank/DDBJ databases">
        <authorList>
            <person name="Pillay S."/>
            <person name="Muniram S."/>
            <person name="Rampersadh K."/>
            <person name="Moraka N.O."/>
            <person name="Mfene A."/>
            <person name="Sigauque P.S."/>
            <person name="Komo N."/>
            <person name="Mazeka N.P."/>
            <person name="Garlena R.A."/>
            <person name="Russell D.A."/>
            <person name="Bowman C.A."/>
            <person name="Rubin E."/>
            <person name="Larsen M.H."/>
            <person name="Guerrero C.A."/>
            <person name="Jacobs-Sera D."/>
            <person name="Hatfull G.F."/>
        </authorList>
    </citation>
    <scope>NUCLEOTIDE SEQUENCE [LARGE SCALE GENOMIC DNA]</scope>
</reference>
<proteinExistence type="predicted"/>
<protein>
    <submittedName>
        <fullName evidence="1">Uncharacterized protein</fullName>
    </submittedName>
</protein>
<dbReference type="RefSeq" id="YP_010062451.1">
    <property type="nucleotide sequence ID" value="NC_054794.1"/>
</dbReference>
<name>A0A1D8EUM3_9CAUD</name>
<evidence type="ECO:0000313" key="1">
    <source>
        <dbReference type="EMBL" id="AOT24720.1"/>
    </source>
</evidence>
<organism evidence="1 2">
    <name type="scientific">Mycobacterium phage Stasia</name>
    <dbReference type="NCBI Taxonomy" id="1897548"/>
    <lineage>
        <taxon>Viruses</taxon>
        <taxon>Duplodnaviria</taxon>
        <taxon>Heunggongvirae</taxon>
        <taxon>Uroviricota</taxon>
        <taxon>Caudoviricetes</taxon>
        <taxon>Backyardiganvirus</taxon>
        <taxon>Backyardiganvirus stasia</taxon>
    </lineage>
</organism>
<evidence type="ECO:0000313" key="2">
    <source>
        <dbReference type="Proteomes" id="UP000221167"/>
    </source>
</evidence>
<accession>A0A1D8EUM3</accession>
<sequence>MAELIVLGFIIALGALGGYLCFMNL</sequence>
<keyword evidence="2" id="KW-1185">Reference proteome</keyword>